<dbReference type="OrthoDB" id="657976at2"/>
<name>A0A562M2T9_9SPHI</name>
<proteinExistence type="predicted"/>
<feature type="signal peptide" evidence="1">
    <location>
        <begin position="1"/>
        <end position="28"/>
    </location>
</feature>
<gene>
    <name evidence="2" type="ORF">IQ31_05470</name>
</gene>
<dbReference type="Proteomes" id="UP000315908">
    <property type="component" value="Unassembled WGS sequence"/>
</dbReference>
<organism evidence="2 3">
    <name type="scientific">Sphingobacterium siyangense</name>
    <dbReference type="NCBI Taxonomy" id="459529"/>
    <lineage>
        <taxon>Bacteria</taxon>
        <taxon>Pseudomonadati</taxon>
        <taxon>Bacteroidota</taxon>
        <taxon>Sphingobacteriia</taxon>
        <taxon>Sphingobacteriales</taxon>
        <taxon>Sphingobacteriaceae</taxon>
        <taxon>Sphingobacterium</taxon>
    </lineage>
</organism>
<protein>
    <recommendedName>
        <fullName evidence="4">Endosialidase-like protein</fullName>
    </recommendedName>
</protein>
<accession>A0A562M2T9</accession>
<dbReference type="RefSeq" id="WP_145331335.1">
    <property type="nucleotide sequence ID" value="NZ_JBPFQP010000005.1"/>
</dbReference>
<dbReference type="EMBL" id="VLKR01000056">
    <property type="protein sequence ID" value="TWI13921.1"/>
    <property type="molecule type" value="Genomic_DNA"/>
</dbReference>
<evidence type="ECO:0000256" key="1">
    <source>
        <dbReference type="SAM" id="SignalP"/>
    </source>
</evidence>
<feature type="chain" id="PRO_5022176903" description="Endosialidase-like protein" evidence="1">
    <location>
        <begin position="29"/>
        <end position="280"/>
    </location>
</feature>
<evidence type="ECO:0000313" key="2">
    <source>
        <dbReference type="EMBL" id="TWI13921.1"/>
    </source>
</evidence>
<dbReference type="AlphaFoldDB" id="A0A562M2T9"/>
<sequence>MKPQYFLYRLIMLIGAIFIIFSSGHLSAQTAATASVSTAGWKRVAYVNNLGGRGFGKVTLFTSGGSNTPNYLDIEWFKDWLTTGGISVKTNSNAGYWSGARLTYDKDTTFIEVNFTVAIANLQLLNDTYGWNVAKLYSGALPDGGGTVRAEAARGRLNVDDKFYVGFNGRVGIGTSAPQETLSVNGKIRAQEVKIETANWPDYVFADGYQLPTLKETAVFIEKNKHLPGVPKAAEVEENGQFLGEMNKILLQKIEEITLHLIEQQQQIKDLQDRINVYRK</sequence>
<comment type="caution">
    <text evidence="2">The sequence shown here is derived from an EMBL/GenBank/DDBJ whole genome shotgun (WGS) entry which is preliminary data.</text>
</comment>
<evidence type="ECO:0000313" key="3">
    <source>
        <dbReference type="Proteomes" id="UP000315908"/>
    </source>
</evidence>
<keyword evidence="1" id="KW-0732">Signal</keyword>
<evidence type="ECO:0008006" key="4">
    <source>
        <dbReference type="Google" id="ProtNLM"/>
    </source>
</evidence>
<reference evidence="2 3" key="1">
    <citation type="journal article" date="2015" name="Stand. Genomic Sci.">
        <title>Genomic Encyclopedia of Bacterial and Archaeal Type Strains, Phase III: the genomes of soil and plant-associated and newly described type strains.</title>
        <authorList>
            <person name="Whitman W.B."/>
            <person name="Woyke T."/>
            <person name="Klenk H.P."/>
            <person name="Zhou Y."/>
            <person name="Lilburn T.G."/>
            <person name="Beck B.J."/>
            <person name="De Vos P."/>
            <person name="Vandamme P."/>
            <person name="Eisen J.A."/>
            <person name="Garrity G."/>
            <person name="Hugenholtz P."/>
            <person name="Kyrpides N.C."/>
        </authorList>
    </citation>
    <scope>NUCLEOTIDE SEQUENCE [LARGE SCALE GENOMIC DNA]</scope>
    <source>
        <strain evidence="2 3">CGMCC 1.6855</strain>
    </source>
</reference>